<organism evidence="1 2">
    <name type="scientific">Lysinibacillus xylanilyticus</name>
    <dbReference type="NCBI Taxonomy" id="582475"/>
    <lineage>
        <taxon>Bacteria</taxon>
        <taxon>Bacillati</taxon>
        <taxon>Bacillota</taxon>
        <taxon>Bacilli</taxon>
        <taxon>Bacillales</taxon>
        <taxon>Bacillaceae</taxon>
        <taxon>Lysinibacillus</taxon>
    </lineage>
</organism>
<gene>
    <name evidence="1" type="ORF">AB1300_24530</name>
</gene>
<evidence type="ECO:0000313" key="2">
    <source>
        <dbReference type="Proteomes" id="UP001558534"/>
    </source>
</evidence>
<evidence type="ECO:0000313" key="1">
    <source>
        <dbReference type="EMBL" id="MEX3748247.1"/>
    </source>
</evidence>
<dbReference type="RefSeq" id="WP_368638636.1">
    <property type="nucleotide sequence ID" value="NZ_JBFRHK010000027.1"/>
</dbReference>
<dbReference type="Proteomes" id="UP001558534">
    <property type="component" value="Unassembled WGS sequence"/>
</dbReference>
<comment type="caution">
    <text evidence="1">The sequence shown here is derived from an EMBL/GenBank/DDBJ whole genome shotgun (WGS) entry which is preliminary data.</text>
</comment>
<dbReference type="EMBL" id="JBFRHK010000027">
    <property type="protein sequence ID" value="MEX3748247.1"/>
    <property type="molecule type" value="Genomic_DNA"/>
</dbReference>
<evidence type="ECO:0008006" key="3">
    <source>
        <dbReference type="Google" id="ProtNLM"/>
    </source>
</evidence>
<accession>A0ABV3W4X3</accession>
<name>A0ABV3W4X3_9BACI</name>
<keyword evidence="2" id="KW-1185">Reference proteome</keyword>
<sequence length="146" mass="16452">MNKLSLSILIVIILTGCNKSPNNPLSHLEGKVIVNGEQYTMILSDYEQKEDKVEFSISSKHSSDINEIAELFDTLEVEKSTIFKFEIDKNPSSITVAKLNEDGTTDLVEMKDNEITMPSESGYYIYQLKTIWSGGKQTFVFDVSVE</sequence>
<protein>
    <recommendedName>
        <fullName evidence="3">Lipoprotein</fullName>
    </recommendedName>
</protein>
<dbReference type="PROSITE" id="PS51257">
    <property type="entry name" value="PROKAR_LIPOPROTEIN"/>
    <property type="match status" value="1"/>
</dbReference>
<reference evidence="1 2" key="1">
    <citation type="submission" date="2024-07" db="EMBL/GenBank/DDBJ databases">
        <title>Characterization of a bacterium isolated from hydrolysated instant sea cucumber by whole-genome sequencing and metabolomics.</title>
        <authorList>
            <person name="Luo X."/>
            <person name="Zhang Z."/>
            <person name="Zheng Z."/>
            <person name="Zhang W."/>
            <person name="Ming T."/>
            <person name="Jiao L."/>
            <person name="Su X."/>
            <person name="Kong F."/>
            <person name="Xu J."/>
        </authorList>
    </citation>
    <scope>NUCLEOTIDE SEQUENCE [LARGE SCALE GENOMIC DNA]</scope>
    <source>
        <strain evidence="1 2">XL-2024</strain>
    </source>
</reference>
<proteinExistence type="predicted"/>